<comment type="subcellular location">
    <subcellularLocation>
        <location evidence="2">Cytoplasmic vesicle</location>
        <location evidence="2">COPI-coated vesicle membrane</location>
        <topology evidence="2">Peripheral membrane protein</topology>
        <orientation evidence="2">Cytoplasmic side</orientation>
    </subcellularLocation>
    <subcellularLocation>
        <location evidence="1">Golgi apparatus membrane</location>
        <topology evidence="1">Peripheral membrane protein</topology>
        <orientation evidence="1">Cytoplasmic side</orientation>
    </subcellularLocation>
    <subcellularLocation>
        <location evidence="12">Nucleus</location>
        <location evidence="12">Nucleolus</location>
    </subcellularLocation>
</comment>
<evidence type="ECO:0000256" key="4">
    <source>
        <dbReference type="ARBA" id="ARBA00022448"/>
    </source>
</evidence>
<dbReference type="GO" id="GO:0005730">
    <property type="term" value="C:nucleolus"/>
    <property type="evidence" value="ECO:0007669"/>
    <property type="project" value="UniProtKB-SubCell"/>
</dbReference>
<keyword evidence="10" id="KW-0968">Cytoplasmic vesicle</keyword>
<sequence length="152" mass="17012">MDKNSKNKDKQLKSHPPKNAESEILREHIKKEREAAKAGKRPYYLKKCEFLNPNTSFLSSLSVYLLIKWLLSVPQPDGDQRDHACLSVFVQLVISEIDSSVATSLQAMKLLALYLTGDKDGAISSLKEWLSDSAIGSNPVLRLIAGIIFMHE</sequence>
<comment type="function">
    <text evidence="12">Component of the 90S pre-ribosome involved in the maturation of rRNAs. Required for early cleavages of the pre-RNAs in the 40S ribosomal subunit maturation pathway.</text>
</comment>
<comment type="caution">
    <text evidence="14">The sequence shown here is derived from an EMBL/GenBank/DDBJ whole genome shotgun (WGS) entry which is preliminary data.</text>
</comment>
<dbReference type="GO" id="GO:0015031">
    <property type="term" value="P:protein transport"/>
    <property type="evidence" value="ECO:0007669"/>
    <property type="project" value="UniProtKB-KW"/>
</dbReference>
<evidence type="ECO:0000313" key="14">
    <source>
        <dbReference type="EMBL" id="PWZ32337.1"/>
    </source>
</evidence>
<dbReference type="GO" id="GO:0005198">
    <property type="term" value="F:structural molecule activity"/>
    <property type="evidence" value="ECO:0007669"/>
    <property type="project" value="InterPro"/>
</dbReference>
<dbReference type="Proteomes" id="UP000251960">
    <property type="component" value="Chromosome 3"/>
</dbReference>
<dbReference type="SMR" id="A0A3L6FKX1"/>
<dbReference type="InterPro" id="IPR006822">
    <property type="entry name" value="Coatomer_esu"/>
</dbReference>
<dbReference type="GO" id="GO:1990904">
    <property type="term" value="C:ribonucleoprotein complex"/>
    <property type="evidence" value="ECO:0007669"/>
    <property type="project" value="UniProtKB-KW"/>
</dbReference>
<keyword evidence="9" id="KW-0472">Membrane</keyword>
<comment type="similarity">
    <text evidence="12">Belongs to the RRP36 family.</text>
</comment>
<keyword evidence="7" id="KW-0653">Protein transport</keyword>
<comment type="subunit">
    <text evidence="12">Associates with 90S and pre-40S pre-ribosomal particles.</text>
</comment>
<name>A0A3L6FKX1_MAIZE</name>
<keyword evidence="6" id="KW-0931">ER-Golgi transport</keyword>
<evidence type="ECO:0000256" key="1">
    <source>
        <dbReference type="ARBA" id="ARBA00004255"/>
    </source>
</evidence>
<comment type="function">
    <text evidence="11">The coatomer is a cytosolic protein complex that binds to dilysine motifs and reversibly associates with Golgi non-clathrin-coated vesicles, which further mediate biosynthetic protein transport from the ER, via the Golgi up to the trans Golgi network. The coatomer complex is required for budding from Golgi membranes, and is essential for the retrograde Golgi-to-ER transport of dilysine-tagged proteins.</text>
</comment>
<evidence type="ECO:0000256" key="9">
    <source>
        <dbReference type="ARBA" id="ARBA00023136"/>
    </source>
</evidence>
<reference evidence="14" key="1">
    <citation type="journal article" date="2018" name="Nat. Genet.">
        <title>Extensive intraspecific gene order and gene structural variations between Mo17 and other maize genomes.</title>
        <authorList>
            <person name="Sun S."/>
            <person name="Zhou Y."/>
            <person name="Chen J."/>
            <person name="Shi J."/>
            <person name="Zhao H."/>
            <person name="Zhao H."/>
            <person name="Song W."/>
            <person name="Zhang M."/>
            <person name="Cui Y."/>
            <person name="Dong X."/>
            <person name="Liu H."/>
            <person name="Ma X."/>
            <person name="Jiao Y."/>
            <person name="Wang B."/>
            <person name="Wei X."/>
            <person name="Stein J.C."/>
            <person name="Glaubitz J.C."/>
            <person name="Lu F."/>
            <person name="Yu G."/>
            <person name="Liang C."/>
            <person name="Fengler K."/>
            <person name="Li B."/>
            <person name="Rafalski A."/>
            <person name="Schnable P.S."/>
            <person name="Ware D.H."/>
            <person name="Buckler E.S."/>
            <person name="Lai J."/>
        </authorList>
    </citation>
    <scope>NUCLEOTIDE SEQUENCE [LARGE SCALE GENOMIC DNA]</scope>
    <source>
        <tissue evidence="14">Seedling</tissue>
    </source>
</reference>
<dbReference type="Gene3D" id="1.25.40.10">
    <property type="entry name" value="Tetratricopeptide repeat domain"/>
    <property type="match status" value="1"/>
</dbReference>
<keyword evidence="12" id="KW-0698">rRNA processing</keyword>
<organism evidence="14">
    <name type="scientific">Zea mays</name>
    <name type="common">Maize</name>
    <dbReference type="NCBI Taxonomy" id="4577"/>
    <lineage>
        <taxon>Eukaryota</taxon>
        <taxon>Viridiplantae</taxon>
        <taxon>Streptophyta</taxon>
        <taxon>Embryophyta</taxon>
        <taxon>Tracheophyta</taxon>
        <taxon>Spermatophyta</taxon>
        <taxon>Magnoliopsida</taxon>
        <taxon>Liliopsida</taxon>
        <taxon>Poales</taxon>
        <taxon>Poaceae</taxon>
        <taxon>PACMAD clade</taxon>
        <taxon>Panicoideae</taxon>
        <taxon>Andropogonodae</taxon>
        <taxon>Andropogoneae</taxon>
        <taxon>Tripsacinae</taxon>
        <taxon>Zea</taxon>
    </lineage>
</organism>
<comment type="similarity">
    <text evidence="3">Belongs to the COPE family.</text>
</comment>
<dbReference type="GO" id="GO:0006890">
    <property type="term" value="P:retrograde vesicle-mediated transport, Golgi to endoplasmic reticulum"/>
    <property type="evidence" value="ECO:0007669"/>
    <property type="project" value="InterPro"/>
</dbReference>
<keyword evidence="8" id="KW-0333">Golgi apparatus</keyword>
<dbReference type="GO" id="GO:0030663">
    <property type="term" value="C:COPI-coated vesicle membrane"/>
    <property type="evidence" value="ECO:0007669"/>
    <property type="project" value="UniProtKB-SubCell"/>
</dbReference>
<evidence type="ECO:0000256" key="8">
    <source>
        <dbReference type="ARBA" id="ARBA00023034"/>
    </source>
</evidence>
<evidence type="ECO:0000256" key="3">
    <source>
        <dbReference type="ARBA" id="ARBA00008827"/>
    </source>
</evidence>
<dbReference type="PANTHER" id="PTHR10805:SF0">
    <property type="entry name" value="COATOMER SUBUNIT EPSILON"/>
    <property type="match status" value="1"/>
</dbReference>
<accession>A0A3L6FKX1</accession>
<protein>
    <recommendedName>
        <fullName evidence="12">rRNA biogenesis protein RRP36</fullName>
    </recommendedName>
</protein>
<dbReference type="EMBL" id="NCVQ01000004">
    <property type="protein sequence ID" value="PWZ32337.1"/>
    <property type="molecule type" value="Genomic_DNA"/>
</dbReference>
<dbReference type="Pfam" id="PF06102">
    <property type="entry name" value="RRP36"/>
    <property type="match status" value="1"/>
</dbReference>
<evidence type="ECO:0000256" key="6">
    <source>
        <dbReference type="ARBA" id="ARBA00022892"/>
    </source>
</evidence>
<gene>
    <name evidence="14" type="primary">COPE1_4</name>
    <name evidence="14" type="ORF">Zm00014a_018110</name>
</gene>
<keyword evidence="4" id="KW-0813">Transport</keyword>
<keyword evidence="5" id="KW-0963">Cytoplasm</keyword>
<proteinExistence type="inferred from homology"/>
<feature type="region of interest" description="Disordered" evidence="13">
    <location>
        <begin position="1"/>
        <end position="25"/>
    </location>
</feature>
<evidence type="ECO:0000256" key="7">
    <source>
        <dbReference type="ARBA" id="ARBA00022927"/>
    </source>
</evidence>
<keyword evidence="12" id="KW-0539">Nucleus</keyword>
<evidence type="ECO:0000256" key="2">
    <source>
        <dbReference type="ARBA" id="ARBA00004347"/>
    </source>
</evidence>
<evidence type="ECO:0000256" key="11">
    <source>
        <dbReference type="ARBA" id="ARBA00025582"/>
    </source>
</evidence>
<evidence type="ECO:0000256" key="10">
    <source>
        <dbReference type="ARBA" id="ARBA00023329"/>
    </source>
</evidence>
<dbReference type="PANTHER" id="PTHR10805">
    <property type="entry name" value="COATOMER SUBUNIT EPSILON"/>
    <property type="match status" value="1"/>
</dbReference>
<dbReference type="Pfam" id="PF04733">
    <property type="entry name" value="Coatomer_E"/>
    <property type="match status" value="1"/>
</dbReference>
<keyword evidence="12" id="KW-0687">Ribonucleoprotein</keyword>
<dbReference type="ExpressionAtlas" id="A0A3L6FKX1">
    <property type="expression patterns" value="baseline and differential"/>
</dbReference>
<evidence type="ECO:0000256" key="13">
    <source>
        <dbReference type="SAM" id="MobiDB-lite"/>
    </source>
</evidence>
<evidence type="ECO:0000256" key="12">
    <source>
        <dbReference type="RuleBase" id="RU368027"/>
    </source>
</evidence>
<dbReference type="InterPro" id="IPR011990">
    <property type="entry name" value="TPR-like_helical_dom_sf"/>
</dbReference>
<dbReference type="InterPro" id="IPR009292">
    <property type="entry name" value="RRP36"/>
</dbReference>
<evidence type="ECO:0000256" key="5">
    <source>
        <dbReference type="ARBA" id="ARBA00022490"/>
    </source>
</evidence>
<dbReference type="GO" id="GO:0006364">
    <property type="term" value="P:rRNA processing"/>
    <property type="evidence" value="ECO:0007669"/>
    <property type="project" value="UniProtKB-UniRule"/>
</dbReference>
<dbReference type="GO" id="GO:0000139">
    <property type="term" value="C:Golgi membrane"/>
    <property type="evidence" value="ECO:0007669"/>
    <property type="project" value="UniProtKB-SubCell"/>
</dbReference>
<dbReference type="AlphaFoldDB" id="A0A3L6FKX1"/>
<keyword evidence="12" id="KW-0690">Ribosome biogenesis</keyword>